<dbReference type="Proteomes" id="UP000437068">
    <property type="component" value="Unassembled WGS sequence"/>
</dbReference>
<dbReference type="EMBL" id="QXFW01000058">
    <property type="protein sequence ID" value="KAE9027555.1"/>
    <property type="molecule type" value="Genomic_DNA"/>
</dbReference>
<comment type="caution">
    <text evidence="6">The sequence shown here is derived from an EMBL/GenBank/DDBJ whole genome shotgun (WGS) entry which is preliminary data.</text>
</comment>
<dbReference type="Proteomes" id="UP000460718">
    <property type="component" value="Unassembled WGS sequence"/>
</dbReference>
<evidence type="ECO:0000313" key="8">
    <source>
        <dbReference type="Proteomes" id="UP000433483"/>
    </source>
</evidence>
<evidence type="ECO:0000313" key="7">
    <source>
        <dbReference type="Proteomes" id="UP000429523"/>
    </source>
</evidence>
<dbReference type="OrthoDB" id="10454738at2759"/>
<evidence type="ECO:0000313" key="4">
    <source>
        <dbReference type="EMBL" id="KAE9232269.1"/>
    </source>
</evidence>
<evidence type="ECO:0000313" key="1">
    <source>
        <dbReference type="EMBL" id="KAE8947293.1"/>
    </source>
</evidence>
<name>A0A6A4EQJ0_9STRA</name>
<evidence type="ECO:0000313" key="12">
    <source>
        <dbReference type="Proteomes" id="UP000476176"/>
    </source>
</evidence>
<dbReference type="AlphaFoldDB" id="A0A6A4EQJ0"/>
<dbReference type="Proteomes" id="UP000429523">
    <property type="component" value="Unassembled WGS sequence"/>
</dbReference>
<evidence type="ECO:0000313" key="3">
    <source>
        <dbReference type="EMBL" id="KAE9134962.1"/>
    </source>
</evidence>
<dbReference type="EMBL" id="QXGF01000085">
    <property type="protein sequence ID" value="KAE8947293.1"/>
    <property type="molecule type" value="Genomic_DNA"/>
</dbReference>
<keyword evidence="8" id="KW-1185">Reference proteome</keyword>
<evidence type="ECO:0000313" key="2">
    <source>
        <dbReference type="EMBL" id="KAE9027555.1"/>
    </source>
</evidence>
<evidence type="ECO:0000313" key="6">
    <source>
        <dbReference type="EMBL" id="KAE9326360.1"/>
    </source>
</evidence>
<evidence type="ECO:0000313" key="5">
    <source>
        <dbReference type="EMBL" id="KAE9252427.1"/>
    </source>
</evidence>
<reference evidence="7 8" key="1">
    <citation type="submission" date="2018-08" db="EMBL/GenBank/DDBJ databases">
        <title>Genomic investigation of the strawberry pathogen Phytophthora fragariae indicates pathogenicity is determined by transcriptional variation in three key races.</title>
        <authorList>
            <person name="Adams T.M."/>
            <person name="Armitage A.D."/>
            <person name="Sobczyk M.K."/>
            <person name="Bates H.J."/>
            <person name="Dunwell J.M."/>
            <person name="Nellist C.F."/>
            <person name="Harrison R.J."/>
        </authorList>
    </citation>
    <scope>NUCLEOTIDE SEQUENCE [LARGE SCALE GENOMIC DNA]</scope>
    <source>
        <strain evidence="6 9">A4</strain>
        <strain evidence="5 12">BC-23</strain>
        <strain evidence="4 8">NOV-27</strain>
        <strain evidence="3 10">NOV-71</strain>
        <strain evidence="1 7">NOV-9</strain>
        <strain evidence="2 11">SCRP245</strain>
    </source>
</reference>
<evidence type="ECO:0000313" key="11">
    <source>
        <dbReference type="Proteomes" id="UP000460718"/>
    </source>
</evidence>
<protein>
    <submittedName>
        <fullName evidence="6">Uncharacterized protein</fullName>
    </submittedName>
</protein>
<dbReference type="EMBL" id="QXGB01000077">
    <property type="protein sequence ID" value="KAE9232269.1"/>
    <property type="molecule type" value="Genomic_DNA"/>
</dbReference>
<evidence type="ECO:0000313" key="10">
    <source>
        <dbReference type="Proteomes" id="UP000441208"/>
    </source>
</evidence>
<dbReference type="EMBL" id="QXGC01000053">
    <property type="protein sequence ID" value="KAE9252427.1"/>
    <property type="molecule type" value="Genomic_DNA"/>
</dbReference>
<evidence type="ECO:0000313" key="9">
    <source>
        <dbReference type="Proteomes" id="UP000437068"/>
    </source>
</evidence>
<dbReference type="Proteomes" id="UP000441208">
    <property type="component" value="Unassembled WGS sequence"/>
</dbReference>
<sequence>MELTGAQLELHSQAKAYYTARSLLRRATRRTALCRRRSTLARSRRCETSHSNAIQSEVLRQKEEEAVNLFSWVVDFRDFILNTRPADDVLVALKCAVSTRNDFKTAKRKPFIAQIMVWDAKPDRSSAGRSSIEFRPGTVYKFHQVELVGIYDGVAQGSVQLDEKHAFKVRQVGAHLKTRMQYCVVGPTAATSS</sequence>
<accession>A0A6A4EQJ0</accession>
<dbReference type="Proteomes" id="UP000433483">
    <property type="component" value="Unassembled WGS sequence"/>
</dbReference>
<gene>
    <name evidence="6" type="ORF">PF001_g2482</name>
    <name evidence="5" type="ORF">PF004_g1985</name>
    <name evidence="4" type="ORF">PF005_g2790</name>
    <name evidence="3" type="ORF">PF007_g2745</name>
    <name evidence="1" type="ORF">PF009_g3115</name>
    <name evidence="2" type="ORF">PF011_g2004</name>
</gene>
<dbReference type="Proteomes" id="UP000476176">
    <property type="component" value="Unassembled WGS sequence"/>
</dbReference>
<organism evidence="6 9">
    <name type="scientific">Phytophthora fragariae</name>
    <dbReference type="NCBI Taxonomy" id="53985"/>
    <lineage>
        <taxon>Eukaryota</taxon>
        <taxon>Sar</taxon>
        <taxon>Stramenopiles</taxon>
        <taxon>Oomycota</taxon>
        <taxon>Peronosporomycetes</taxon>
        <taxon>Peronosporales</taxon>
        <taxon>Peronosporaceae</taxon>
        <taxon>Phytophthora</taxon>
    </lineage>
</organism>
<dbReference type="EMBL" id="QXGE01000069">
    <property type="protein sequence ID" value="KAE9326360.1"/>
    <property type="molecule type" value="Genomic_DNA"/>
</dbReference>
<dbReference type="EMBL" id="QXFZ01000075">
    <property type="protein sequence ID" value="KAE9134962.1"/>
    <property type="molecule type" value="Genomic_DNA"/>
</dbReference>
<proteinExistence type="predicted"/>